<dbReference type="InterPro" id="IPR044139">
    <property type="entry name" value="CysN_NoDQ_III"/>
</dbReference>
<dbReference type="PROSITE" id="PS00301">
    <property type="entry name" value="G_TR_1"/>
    <property type="match status" value="1"/>
</dbReference>
<keyword evidence="3 8" id="KW-0548">Nucleotidyltransferase</keyword>
<evidence type="ECO:0000256" key="5">
    <source>
        <dbReference type="ARBA" id="ARBA00022840"/>
    </source>
</evidence>
<dbReference type="InterPro" id="IPR011779">
    <property type="entry name" value="SO4_adenylTrfase_lsu"/>
</dbReference>
<dbReference type="PROSITE" id="PS51722">
    <property type="entry name" value="G_TR_2"/>
    <property type="match status" value="1"/>
</dbReference>
<evidence type="ECO:0000313" key="9">
    <source>
        <dbReference type="Proteomes" id="UP000641152"/>
    </source>
</evidence>
<keyword evidence="4" id="KW-0547">Nucleotide-binding</keyword>
<dbReference type="SUPFAM" id="SSF52540">
    <property type="entry name" value="P-loop containing nucleoside triphosphate hydrolases"/>
    <property type="match status" value="1"/>
</dbReference>
<dbReference type="InterPro" id="IPR031157">
    <property type="entry name" value="G_TR_CS"/>
</dbReference>
<evidence type="ECO:0000256" key="4">
    <source>
        <dbReference type="ARBA" id="ARBA00022741"/>
    </source>
</evidence>
<sequence length="440" mass="47990">MNALSYVALESQFDEAEQAANSGLLRFITAGSVDDGKSTLIGRLLYDTGNVAADQLASIQATSQKRGLAAIDWSLLTDGLIAEREQGITIDVAYRYFATARRKFIIGDAPGHEQYTRNMVTAASSADSAILLVDARKCVTTQTRRHAYLAHLLGIRELVLAVNKMDLVDWQPDVYQGIVDTFNAFVSALGRHHVQAIPLSALNGTNVATRAEAIPWYNGPSLLEYLEAVPARRDAEQAPLRLPVQRVVRVMLGNAANGASNTEFRGYQGTLASGQLEIGDEVAVWPSGQRARVTRLNVAEQALAVASADRAVVVSLDSEIDISRGDMLSSPVQPPQVVKTLTADICWLSEQPLQARSNYLIKHTTRTVNVFFEELSYRVDVNTLEHQATPETAVMNDILRVKLKLQQPLLVDAYVDNRTTGSFIVIDPLSLHTVAAGVII</sequence>
<dbReference type="InterPro" id="IPR009001">
    <property type="entry name" value="Transl_elong_EF1A/Init_IF2_C"/>
</dbReference>
<feature type="domain" description="Tr-type G" evidence="7">
    <location>
        <begin position="22"/>
        <end position="236"/>
    </location>
</feature>
<comment type="caution">
    <text evidence="8">The sequence shown here is derived from an EMBL/GenBank/DDBJ whole genome shotgun (WGS) entry which is preliminary data.</text>
</comment>
<gene>
    <name evidence="8" type="ORF">EBB_17025</name>
</gene>
<evidence type="ECO:0000259" key="7">
    <source>
        <dbReference type="PROSITE" id="PS51722"/>
    </source>
</evidence>
<evidence type="ECO:0000256" key="1">
    <source>
        <dbReference type="ARBA" id="ARBA00012391"/>
    </source>
</evidence>
<name>A0ABR9DGH1_9GAMM</name>
<reference evidence="8 9" key="1">
    <citation type="submission" date="2020-09" db="EMBL/GenBank/DDBJ databases">
        <title>Methylomonas albis sp. nov. and Methylomonas fluvii sp. nov.: Two cold-adapted methanotrophs from the River Elbe and an amended description of Methylovulum psychrotolerans strain Eb1.</title>
        <authorList>
            <person name="Bussmann I.K."/>
            <person name="Klings K.-W."/>
            <person name="Warnstedt J."/>
            <person name="Hoppert M."/>
            <person name="Saborowski A."/>
            <person name="Horn F."/>
            <person name="Liebner S."/>
        </authorList>
    </citation>
    <scope>NUCLEOTIDE SEQUENCE [LARGE SCALE GENOMIC DNA]</scope>
    <source>
        <strain evidence="8 9">EbB</strain>
    </source>
</reference>
<proteinExistence type="predicted"/>
<dbReference type="Gene3D" id="3.40.50.300">
    <property type="entry name" value="P-loop containing nucleotide triphosphate hydrolases"/>
    <property type="match status" value="1"/>
</dbReference>
<keyword evidence="6" id="KW-0342">GTP-binding</keyword>
<dbReference type="Proteomes" id="UP000641152">
    <property type="component" value="Unassembled WGS sequence"/>
</dbReference>
<evidence type="ECO:0000256" key="2">
    <source>
        <dbReference type="ARBA" id="ARBA00022679"/>
    </source>
</evidence>
<dbReference type="RefSeq" id="WP_192394897.1">
    <property type="nucleotide sequence ID" value="NZ_CAJHIU010000002.1"/>
</dbReference>
<dbReference type="PANTHER" id="PTHR23115">
    <property type="entry name" value="TRANSLATION FACTOR"/>
    <property type="match status" value="1"/>
</dbReference>
<dbReference type="NCBIfam" id="TIGR02034">
    <property type="entry name" value="CysN"/>
    <property type="match status" value="1"/>
</dbReference>
<dbReference type="CDD" id="cd04166">
    <property type="entry name" value="CysN_ATPS"/>
    <property type="match status" value="1"/>
</dbReference>
<keyword evidence="5" id="KW-0067">ATP-binding</keyword>
<dbReference type="InterPro" id="IPR054696">
    <property type="entry name" value="GTP-eEF1A_C"/>
</dbReference>
<dbReference type="EMBL" id="JACXST010000002">
    <property type="protein sequence ID" value="MBD9362189.1"/>
    <property type="molecule type" value="Genomic_DNA"/>
</dbReference>
<dbReference type="InterPro" id="IPR000795">
    <property type="entry name" value="T_Tr_GTP-bd_dom"/>
</dbReference>
<protein>
    <recommendedName>
        <fullName evidence="1">sulfate adenylyltransferase</fullName>
        <ecNumber evidence="1">2.7.7.4</ecNumber>
    </recommendedName>
</protein>
<dbReference type="CDD" id="cd04095">
    <property type="entry name" value="CysN_NoDQ_III"/>
    <property type="match status" value="1"/>
</dbReference>
<dbReference type="PRINTS" id="PR00315">
    <property type="entry name" value="ELONGATNFCT"/>
</dbReference>
<keyword evidence="9" id="KW-1185">Reference proteome</keyword>
<dbReference type="GO" id="GO:0016779">
    <property type="term" value="F:nucleotidyltransferase activity"/>
    <property type="evidence" value="ECO:0007669"/>
    <property type="project" value="UniProtKB-KW"/>
</dbReference>
<dbReference type="Pfam" id="PF22594">
    <property type="entry name" value="GTP-eEF1A_C"/>
    <property type="match status" value="1"/>
</dbReference>
<dbReference type="SUPFAM" id="SSF50447">
    <property type="entry name" value="Translation proteins"/>
    <property type="match status" value="1"/>
</dbReference>
<keyword evidence="2" id="KW-0808">Transferase</keyword>
<dbReference type="InterPro" id="IPR050100">
    <property type="entry name" value="TRAFAC_GTPase_members"/>
</dbReference>
<evidence type="ECO:0000256" key="3">
    <source>
        <dbReference type="ARBA" id="ARBA00022695"/>
    </source>
</evidence>
<dbReference type="Gene3D" id="2.40.30.10">
    <property type="entry name" value="Translation factors"/>
    <property type="match status" value="2"/>
</dbReference>
<dbReference type="EC" id="2.7.7.4" evidence="1"/>
<evidence type="ECO:0000313" key="8">
    <source>
        <dbReference type="EMBL" id="MBD9362189.1"/>
    </source>
</evidence>
<dbReference type="SUPFAM" id="SSF50465">
    <property type="entry name" value="EF-Tu/eEF-1alpha/eIF2-gamma C-terminal domain"/>
    <property type="match status" value="1"/>
</dbReference>
<dbReference type="InterPro" id="IPR041757">
    <property type="entry name" value="CysN_GTP-bd"/>
</dbReference>
<evidence type="ECO:0000256" key="6">
    <source>
        <dbReference type="ARBA" id="ARBA00023134"/>
    </source>
</evidence>
<dbReference type="InterPro" id="IPR009000">
    <property type="entry name" value="Transl_B-barrel_sf"/>
</dbReference>
<dbReference type="InterPro" id="IPR027417">
    <property type="entry name" value="P-loop_NTPase"/>
</dbReference>
<organism evidence="8 9">
    <name type="scientific">Methylomonas fluvii</name>
    <dbReference type="NCBI Taxonomy" id="1854564"/>
    <lineage>
        <taxon>Bacteria</taxon>
        <taxon>Pseudomonadati</taxon>
        <taxon>Pseudomonadota</taxon>
        <taxon>Gammaproteobacteria</taxon>
        <taxon>Methylococcales</taxon>
        <taxon>Methylococcaceae</taxon>
        <taxon>Methylomonas</taxon>
    </lineage>
</organism>
<dbReference type="Pfam" id="PF00009">
    <property type="entry name" value="GTP_EFTU"/>
    <property type="match status" value="1"/>
</dbReference>
<accession>A0ABR9DGH1</accession>